<dbReference type="InterPro" id="IPR010644">
    <property type="entry name" value="ChdC/CLD"/>
</dbReference>
<dbReference type="SUPFAM" id="SSF54909">
    <property type="entry name" value="Dimeric alpha+beta barrel"/>
    <property type="match status" value="1"/>
</dbReference>
<keyword evidence="2" id="KW-0479">Metal-binding</keyword>
<accession>A0AA96GKF4</accession>
<protein>
    <submittedName>
        <fullName evidence="5">Chlorite dismutase family protein</fullName>
    </submittedName>
</protein>
<gene>
    <name evidence="5" type="ORF">PQG83_10290</name>
</gene>
<feature type="chain" id="PRO_5041643482" evidence="4">
    <location>
        <begin position="24"/>
        <end position="254"/>
    </location>
</feature>
<dbReference type="GO" id="GO:0020037">
    <property type="term" value="F:heme binding"/>
    <property type="evidence" value="ECO:0007669"/>
    <property type="project" value="InterPro"/>
</dbReference>
<dbReference type="RefSeq" id="WP_312749071.1">
    <property type="nucleotide sequence ID" value="NZ_CP116968.1"/>
</dbReference>
<proteinExistence type="predicted"/>
<evidence type="ECO:0000256" key="1">
    <source>
        <dbReference type="ARBA" id="ARBA00022617"/>
    </source>
</evidence>
<dbReference type="Proteomes" id="UP001302494">
    <property type="component" value="Chromosome"/>
</dbReference>
<keyword evidence="1" id="KW-0349">Heme</keyword>
<keyword evidence="4" id="KW-0732">Signal</keyword>
<evidence type="ECO:0000313" key="5">
    <source>
        <dbReference type="EMBL" id="WNM64119.1"/>
    </source>
</evidence>
<evidence type="ECO:0000313" key="6">
    <source>
        <dbReference type="Proteomes" id="UP001302494"/>
    </source>
</evidence>
<dbReference type="GO" id="GO:0046872">
    <property type="term" value="F:metal ion binding"/>
    <property type="evidence" value="ECO:0007669"/>
    <property type="project" value="UniProtKB-KW"/>
</dbReference>
<evidence type="ECO:0000256" key="2">
    <source>
        <dbReference type="ARBA" id="ARBA00022723"/>
    </source>
</evidence>
<dbReference type="KEGG" id="nneo:PQG83_10290"/>
<dbReference type="PANTHER" id="PTHR36843">
    <property type="entry name" value="HEME-DEPENDENT PEROXIDASE YWFI-RELATED"/>
    <property type="match status" value="1"/>
</dbReference>
<organism evidence="5 6">
    <name type="scientific">Candidatus Nitrospira neomarina</name>
    <dbReference type="NCBI Taxonomy" id="3020899"/>
    <lineage>
        <taxon>Bacteria</taxon>
        <taxon>Pseudomonadati</taxon>
        <taxon>Nitrospirota</taxon>
        <taxon>Nitrospiria</taxon>
        <taxon>Nitrospirales</taxon>
        <taxon>Nitrospiraceae</taxon>
        <taxon>Nitrospira</taxon>
    </lineage>
</organism>
<evidence type="ECO:0000256" key="4">
    <source>
        <dbReference type="SAM" id="SignalP"/>
    </source>
</evidence>
<dbReference type="Pfam" id="PF06778">
    <property type="entry name" value="Chlor_dismutase"/>
    <property type="match status" value="1"/>
</dbReference>
<feature type="signal peptide" evidence="4">
    <location>
        <begin position="1"/>
        <end position="23"/>
    </location>
</feature>
<keyword evidence="3" id="KW-0408">Iron</keyword>
<dbReference type="AlphaFoldDB" id="A0AA96GKF4"/>
<dbReference type="Gene3D" id="3.30.70.3420">
    <property type="match status" value="1"/>
</dbReference>
<dbReference type="GO" id="GO:0016491">
    <property type="term" value="F:oxidoreductase activity"/>
    <property type="evidence" value="ECO:0007669"/>
    <property type="project" value="InterPro"/>
</dbReference>
<name>A0AA96GKF4_9BACT</name>
<dbReference type="PANTHER" id="PTHR36843:SF1">
    <property type="entry name" value="COPROHEME DECARBOXYLASE"/>
    <property type="match status" value="1"/>
</dbReference>
<dbReference type="InterPro" id="IPR011008">
    <property type="entry name" value="Dimeric_a/b-barrel"/>
</dbReference>
<dbReference type="EMBL" id="CP116968">
    <property type="protein sequence ID" value="WNM64119.1"/>
    <property type="molecule type" value="Genomic_DNA"/>
</dbReference>
<evidence type="ECO:0000256" key="3">
    <source>
        <dbReference type="ARBA" id="ARBA00023004"/>
    </source>
</evidence>
<keyword evidence="6" id="KW-1185">Reference proteome</keyword>
<reference evidence="5 6" key="1">
    <citation type="submission" date="2023-01" db="EMBL/GenBank/DDBJ databases">
        <title>Cultivation and genomic characterization of new, ubiquitous marine nitrite-oxidizing bacteria from the Nitrospirales.</title>
        <authorList>
            <person name="Mueller A.J."/>
            <person name="Daebeler A."/>
            <person name="Herbold C.W."/>
            <person name="Kirkegaard R.H."/>
            <person name="Daims H."/>
        </authorList>
    </citation>
    <scope>NUCLEOTIDE SEQUENCE [LARGE SCALE GENOMIC DNA]</scope>
    <source>
        <strain evidence="5 6">DK</strain>
    </source>
</reference>
<sequence>MPVLLSLLFITVVQFCLSGLSWAADAPVFGTFALYEVDKDWKDLPMEERQKGGEEAKALLEAFTSQVTVDGYWTYGLTTESHFLLRLHSAELKTNQQLLTQLRSTRLGRHLDLEYTISGVTKGLNYAPDFPDLLQQLKGAKYEGDPSTYAIMIPIRKNAEWWNLSKEDRVALMKEHTIPTVAYLKTVKRKLYHSTGISDVDFLTIFETNNLVDFNDLVIALRMVREDIFNVQLGEPTIIGTLKSWNDIVDLLVK</sequence>